<dbReference type="EMBL" id="JACNQW010000014">
    <property type="protein sequence ID" value="MBC5047668.1"/>
    <property type="molecule type" value="Genomic_DNA"/>
</dbReference>
<reference evidence="2" key="1">
    <citation type="submission" date="2019-11" db="EMBL/GenBank/DDBJ databases">
        <authorList>
            <person name="Qin S."/>
            <person name="Dong H."/>
        </authorList>
    </citation>
    <scope>NUCLEOTIDE SEQUENCE</scope>
    <source>
        <strain evidence="2">KP18-31</strain>
        <plasmid evidence="2">pKP18-31-IMP,KPC</plasmid>
    </source>
</reference>
<keyword evidence="1" id="KW-0540">Nuclease</keyword>
<evidence type="ECO:0000313" key="1">
    <source>
        <dbReference type="EMBL" id="MBC5047668.1"/>
    </source>
</evidence>
<keyword evidence="2" id="KW-0614">Plasmid</keyword>
<dbReference type="InterPro" id="IPR003615">
    <property type="entry name" value="HNH_nuc"/>
</dbReference>
<dbReference type="Gene3D" id="1.10.30.50">
    <property type="match status" value="1"/>
</dbReference>
<dbReference type="GeneID" id="93756850"/>
<keyword evidence="1" id="KW-0255">Endonuclease</keyword>
<reference evidence="1" key="2">
    <citation type="submission" date="2020-08" db="EMBL/GenBank/DDBJ databases">
        <title>Genomic evolution and epidemiology of Klebsiella pneumoniae from a major hospital in Beijing, China, over a fifteen-year period: dissemination of known and novel high-risk clones.</title>
        <authorList>
            <person name="Palmieri M."/>
        </authorList>
    </citation>
    <scope>NUCLEOTIDE SEQUENCE</scope>
    <source>
        <strain evidence="1">K7050</strain>
    </source>
</reference>
<dbReference type="CDD" id="cd00085">
    <property type="entry name" value="HNHc"/>
    <property type="match status" value="1"/>
</dbReference>
<proteinExistence type="predicted"/>
<dbReference type="RefSeq" id="WP_017901040.1">
    <property type="nucleotide sequence ID" value="NZ_AP022143.1"/>
</dbReference>
<dbReference type="AlphaFoldDB" id="A0A6M4NRQ3"/>
<name>A0A6M4NRQ3_9ENTR</name>
<gene>
    <name evidence="1" type="ORF">H8L09_20160</name>
</gene>
<evidence type="ECO:0000313" key="2">
    <source>
        <dbReference type="EMBL" id="QJS00333.1"/>
    </source>
</evidence>
<sequence length="194" mass="22369">MSEKIIKRGGELIELHSRNNISNKAELQSNTQKPKTKITKAQRAALRMKFAARCAYCGCELKEKGWHADHVEPVRRDFDIVRAPQGSRVTHVARNNGRVFHPERHDLENLFPACSPCNLFKATFSIEGFRKQIAHQPERAQAYSVNFRTAQRFGLVTVIERPVVFWFEVYDASEPLEPQLSYFMENRQVAPVSR</sequence>
<keyword evidence="1" id="KW-0378">Hydrolase</keyword>
<dbReference type="Proteomes" id="UP000646540">
    <property type="component" value="Unassembled WGS sequence"/>
</dbReference>
<accession>A0A6M4NRQ3</accession>
<organism evidence="2">
    <name type="scientific">Klebsiella quasipneumoniae</name>
    <dbReference type="NCBI Taxonomy" id="1463165"/>
    <lineage>
        <taxon>Bacteria</taxon>
        <taxon>Pseudomonadati</taxon>
        <taxon>Pseudomonadota</taxon>
        <taxon>Gammaproteobacteria</taxon>
        <taxon>Enterobacterales</taxon>
        <taxon>Enterobacteriaceae</taxon>
        <taxon>Klebsiella/Raoultella group</taxon>
        <taxon>Klebsiella</taxon>
        <taxon>Klebsiella pneumoniae complex</taxon>
    </lineage>
</organism>
<dbReference type="EMBL" id="MN661402">
    <property type="protein sequence ID" value="QJS00333.1"/>
    <property type="molecule type" value="Genomic_DNA"/>
</dbReference>
<geneLocation type="plasmid" evidence="2">
    <name>pKP18-31-IMP</name>
</geneLocation>
<dbReference type="GO" id="GO:0004519">
    <property type="term" value="F:endonuclease activity"/>
    <property type="evidence" value="ECO:0007669"/>
    <property type="project" value="UniProtKB-KW"/>
</dbReference>
<protein>
    <submittedName>
        <fullName evidence="1">HNH endonuclease</fullName>
    </submittedName>
</protein>